<feature type="transmembrane region" description="Helical" evidence="6">
    <location>
        <begin position="149"/>
        <end position="170"/>
    </location>
</feature>
<evidence type="ECO:0000256" key="5">
    <source>
        <dbReference type="ARBA" id="ARBA00023136"/>
    </source>
</evidence>
<proteinExistence type="inferred from homology"/>
<evidence type="ECO:0000256" key="1">
    <source>
        <dbReference type="ARBA" id="ARBA00004141"/>
    </source>
</evidence>
<keyword evidence="3 6" id="KW-0812">Transmembrane</keyword>
<dbReference type="GO" id="GO:0000139">
    <property type="term" value="C:Golgi membrane"/>
    <property type="evidence" value="ECO:0007669"/>
    <property type="project" value="TreeGrafter"/>
</dbReference>
<dbReference type="InterPro" id="IPR008564">
    <property type="entry name" value="TVP23-like"/>
</dbReference>
<evidence type="ECO:0000256" key="2">
    <source>
        <dbReference type="ARBA" id="ARBA00005467"/>
    </source>
</evidence>
<evidence type="ECO:0000256" key="6">
    <source>
        <dbReference type="RuleBase" id="RU361206"/>
    </source>
</evidence>
<dbReference type="GO" id="GO:0016192">
    <property type="term" value="P:vesicle-mediated transport"/>
    <property type="evidence" value="ECO:0007669"/>
    <property type="project" value="TreeGrafter"/>
</dbReference>
<keyword evidence="4 6" id="KW-1133">Transmembrane helix</keyword>
<evidence type="ECO:0000256" key="3">
    <source>
        <dbReference type="ARBA" id="ARBA00022692"/>
    </source>
</evidence>
<dbReference type="GO" id="GO:0009306">
    <property type="term" value="P:protein secretion"/>
    <property type="evidence" value="ECO:0007669"/>
    <property type="project" value="TreeGrafter"/>
</dbReference>
<comment type="similarity">
    <text evidence="2 6">Belongs to the TVP23 family.</text>
</comment>
<comment type="subcellular location">
    <subcellularLocation>
        <location evidence="1 6">Membrane</location>
        <topology evidence="1 6">Multi-pass membrane protein</topology>
    </subcellularLocation>
</comment>
<reference evidence="7" key="2">
    <citation type="submission" date="2011-02" db="EMBL/GenBank/DDBJ databases">
        <authorList>
            <person name="MacLean D."/>
        </authorList>
    </citation>
    <scope>NUCLEOTIDE SEQUENCE</scope>
</reference>
<reference evidence="7" key="1">
    <citation type="journal article" date="2011" name="PLoS Biol.">
        <title>Gene gain and loss during evolution of obligate parasitism in the white rust pathogen of Arabidopsis thaliana.</title>
        <authorList>
            <person name="Kemen E."/>
            <person name="Gardiner A."/>
            <person name="Schultz-Larsen T."/>
            <person name="Kemen A.C."/>
            <person name="Balmuth A.L."/>
            <person name="Robert-Seilaniantz A."/>
            <person name="Bailey K."/>
            <person name="Holub E."/>
            <person name="Studholme D.J."/>
            <person name="Maclean D."/>
            <person name="Jones J.D."/>
        </authorList>
    </citation>
    <scope>NUCLEOTIDE SEQUENCE</scope>
</reference>
<keyword evidence="5 6" id="KW-0472">Membrane</keyword>
<dbReference type="AlphaFoldDB" id="F0WX45"/>
<dbReference type="Pfam" id="PF05832">
    <property type="entry name" value="DUF846"/>
    <property type="match status" value="1"/>
</dbReference>
<dbReference type="PANTHER" id="PTHR13019:SF7">
    <property type="entry name" value="GOLGI APPARATUS MEMBRANE PROTEIN TVP23"/>
    <property type="match status" value="1"/>
</dbReference>
<sequence length="255" mass="28543">MMSDEKKDLEGEDSADELEFIKVQVDDREDGSIPIAQDAFPPSKSSLSQFSSTFTLRKAHHPIAGFFHLLFKGLALTVYIFGGLFTDSFVFIFVLCVLLLAFDFWTVKNISGRLLVGLRWWNRINEDGTNEWIFESNERKVTHAFDSRLFWTALYCTPLLWALFLIISVLKLNLQWALIVMVALLLNGANIVGYTKCKKDAQQRMKNFMTEGALSALGSSAGTSFMATIGDIALGNAMQTSKGRKQSQPGHNVIV</sequence>
<name>F0WX45_9STRA</name>
<feature type="transmembrane region" description="Helical" evidence="6">
    <location>
        <begin position="88"/>
        <end position="107"/>
    </location>
</feature>
<accession>F0WX45</accession>
<evidence type="ECO:0000256" key="4">
    <source>
        <dbReference type="ARBA" id="ARBA00022989"/>
    </source>
</evidence>
<organism evidence="7">
    <name type="scientific">Albugo laibachii Nc14</name>
    <dbReference type="NCBI Taxonomy" id="890382"/>
    <lineage>
        <taxon>Eukaryota</taxon>
        <taxon>Sar</taxon>
        <taxon>Stramenopiles</taxon>
        <taxon>Oomycota</taxon>
        <taxon>Peronosporomycetes</taxon>
        <taxon>Albuginales</taxon>
        <taxon>Albuginaceae</taxon>
        <taxon>Albugo</taxon>
    </lineage>
</organism>
<feature type="transmembrane region" description="Helical" evidence="6">
    <location>
        <begin position="176"/>
        <end position="195"/>
    </location>
</feature>
<dbReference type="HOGENOM" id="CLU_074845_0_1_1"/>
<dbReference type="EMBL" id="FR824387">
    <property type="protein sequence ID" value="CCA26035.1"/>
    <property type="molecule type" value="Genomic_DNA"/>
</dbReference>
<feature type="transmembrane region" description="Helical" evidence="6">
    <location>
        <begin position="63"/>
        <end position="82"/>
    </location>
</feature>
<gene>
    <name evidence="7" type="primary">AlNc14C342G10803</name>
    <name evidence="7" type="ORF">ALNC14_121790</name>
</gene>
<evidence type="ECO:0000313" key="7">
    <source>
        <dbReference type="EMBL" id="CCA26035.1"/>
    </source>
</evidence>
<protein>
    <recommendedName>
        <fullName evidence="6">Golgi apparatus membrane protein TVP23 homolog</fullName>
    </recommendedName>
</protein>
<dbReference type="PANTHER" id="PTHR13019">
    <property type="entry name" value="GOLGI APPARATUS MEMBRANE PROTEIN TVP23"/>
    <property type="match status" value="1"/>
</dbReference>